<protein>
    <submittedName>
        <fullName evidence="1">Uncharacterized protein</fullName>
    </submittedName>
</protein>
<dbReference type="EMBL" id="JABFTP020000165">
    <property type="protein sequence ID" value="KAL3284108.1"/>
    <property type="molecule type" value="Genomic_DNA"/>
</dbReference>
<keyword evidence="2" id="KW-1185">Reference proteome</keyword>
<reference evidence="1 2" key="1">
    <citation type="journal article" date="2021" name="BMC Biol.">
        <title>Horizontally acquired antibacterial genes associated with adaptive radiation of ladybird beetles.</title>
        <authorList>
            <person name="Li H.S."/>
            <person name="Tang X.F."/>
            <person name="Huang Y.H."/>
            <person name="Xu Z.Y."/>
            <person name="Chen M.L."/>
            <person name="Du X.Y."/>
            <person name="Qiu B.Y."/>
            <person name="Chen P.T."/>
            <person name="Zhang W."/>
            <person name="Slipinski A."/>
            <person name="Escalona H.E."/>
            <person name="Waterhouse R.M."/>
            <person name="Zwick A."/>
            <person name="Pang H."/>
        </authorList>
    </citation>
    <scope>NUCLEOTIDE SEQUENCE [LARGE SCALE GENOMIC DNA]</scope>
    <source>
        <strain evidence="1">SYSU2018</strain>
    </source>
</reference>
<gene>
    <name evidence="1" type="ORF">HHI36_018276</name>
</gene>
<comment type="caution">
    <text evidence="1">The sequence shown here is derived from an EMBL/GenBank/DDBJ whole genome shotgun (WGS) entry which is preliminary data.</text>
</comment>
<organism evidence="1 2">
    <name type="scientific">Cryptolaemus montrouzieri</name>
    <dbReference type="NCBI Taxonomy" id="559131"/>
    <lineage>
        <taxon>Eukaryota</taxon>
        <taxon>Metazoa</taxon>
        <taxon>Ecdysozoa</taxon>
        <taxon>Arthropoda</taxon>
        <taxon>Hexapoda</taxon>
        <taxon>Insecta</taxon>
        <taxon>Pterygota</taxon>
        <taxon>Neoptera</taxon>
        <taxon>Endopterygota</taxon>
        <taxon>Coleoptera</taxon>
        <taxon>Polyphaga</taxon>
        <taxon>Cucujiformia</taxon>
        <taxon>Coccinelloidea</taxon>
        <taxon>Coccinellidae</taxon>
        <taxon>Scymninae</taxon>
        <taxon>Scymnini</taxon>
        <taxon>Cryptolaemus</taxon>
    </lineage>
</organism>
<evidence type="ECO:0000313" key="1">
    <source>
        <dbReference type="EMBL" id="KAL3284108.1"/>
    </source>
</evidence>
<name>A0ABD2NZV3_9CUCU</name>
<dbReference type="AlphaFoldDB" id="A0ABD2NZV3"/>
<accession>A0ABD2NZV3</accession>
<proteinExistence type="predicted"/>
<evidence type="ECO:0000313" key="2">
    <source>
        <dbReference type="Proteomes" id="UP001516400"/>
    </source>
</evidence>
<sequence length="126" mass="14808">MAAGLLKSVNRKNELHKDSMENPHYQILKLEHTNYRNRLSKLIIETEKLYLQNYMQKQASSSKALWSYVNNICNNDYSKSQTAVQQLEKNGQMLEQEEEIVHSFKVFFSGVGQEYADKIEQPDEYK</sequence>
<dbReference type="Proteomes" id="UP001516400">
    <property type="component" value="Unassembled WGS sequence"/>
</dbReference>